<dbReference type="GO" id="GO:0048024">
    <property type="term" value="P:regulation of mRNA splicing, via spliceosome"/>
    <property type="evidence" value="ECO:0000318"/>
    <property type="project" value="GO_Central"/>
</dbReference>
<proteinExistence type="predicted"/>
<dbReference type="InterPro" id="IPR004088">
    <property type="entry name" value="KH_dom_type_1"/>
</dbReference>
<dbReference type="OMA" id="KGTEQQI"/>
<feature type="domain" description="K Homology" evidence="4">
    <location>
        <begin position="108"/>
        <end position="179"/>
    </location>
</feature>
<dbReference type="GO" id="GO:0006357">
    <property type="term" value="P:regulation of transcription by RNA polymerase II"/>
    <property type="evidence" value="ECO:0000318"/>
    <property type="project" value="GO_Central"/>
</dbReference>
<dbReference type="InterPro" id="IPR036612">
    <property type="entry name" value="KH_dom_type_1_sf"/>
</dbReference>
<dbReference type="GO" id="GO:0003729">
    <property type="term" value="F:mRNA binding"/>
    <property type="evidence" value="ECO:0000318"/>
    <property type="project" value="GO_Central"/>
</dbReference>
<reference evidence="6" key="3">
    <citation type="submission" date="2015-06" db="UniProtKB">
        <authorList>
            <consortium name="EnsemblMetazoa"/>
        </authorList>
    </citation>
    <scope>IDENTIFICATION</scope>
</reference>
<feature type="domain" description="K Homology" evidence="4">
    <location>
        <begin position="30"/>
        <end position="98"/>
    </location>
</feature>
<keyword evidence="2" id="KW-0694">RNA-binding</keyword>
<evidence type="ECO:0000313" key="5">
    <source>
        <dbReference type="EMBL" id="ESO01162.1"/>
    </source>
</evidence>
<dbReference type="KEGG" id="hro:HELRODRAFT_192393"/>
<feature type="compositionally biased region" description="Basic and acidic residues" evidence="3">
    <location>
        <begin position="17"/>
        <end position="26"/>
    </location>
</feature>
<dbReference type="EnsemblMetazoa" id="HelroT192393">
    <property type="protein sequence ID" value="HelroP192393"/>
    <property type="gene ID" value="HelroG192393"/>
</dbReference>
<keyword evidence="1" id="KW-0677">Repeat</keyword>
<evidence type="ECO:0000256" key="1">
    <source>
        <dbReference type="ARBA" id="ARBA00022737"/>
    </source>
</evidence>
<dbReference type="HOGENOM" id="CLU_022670_5_2_1"/>
<feature type="region of interest" description="Disordered" evidence="3">
    <location>
        <begin position="206"/>
        <end position="278"/>
    </location>
</feature>
<feature type="compositionally biased region" description="Basic and acidic residues" evidence="3">
    <location>
        <begin position="225"/>
        <end position="246"/>
    </location>
</feature>
<dbReference type="InParanoid" id="T1FTW4"/>
<dbReference type="EMBL" id="KB096830">
    <property type="protein sequence ID" value="ESO01162.1"/>
    <property type="molecule type" value="Genomic_DNA"/>
</dbReference>
<dbReference type="SUPFAM" id="SSF54791">
    <property type="entry name" value="Eukaryotic type KH-domain (KH-domain type I)"/>
    <property type="match status" value="3"/>
</dbReference>
<dbReference type="Gene3D" id="3.30.1370.10">
    <property type="entry name" value="K Homology domain, type 1"/>
    <property type="match status" value="3"/>
</dbReference>
<dbReference type="PROSITE" id="PS50084">
    <property type="entry name" value="KH_TYPE_1"/>
    <property type="match status" value="3"/>
</dbReference>
<evidence type="ECO:0000259" key="4">
    <source>
        <dbReference type="SMART" id="SM00322"/>
    </source>
</evidence>
<feature type="region of interest" description="Disordered" evidence="3">
    <location>
        <begin position="1"/>
        <end position="26"/>
    </location>
</feature>
<protein>
    <recommendedName>
        <fullName evidence="4">K Homology domain-containing protein</fullName>
    </recommendedName>
</protein>
<dbReference type="Pfam" id="PF00013">
    <property type="entry name" value="KH_1"/>
    <property type="match status" value="3"/>
</dbReference>
<dbReference type="PANTHER" id="PTHR10288">
    <property type="entry name" value="KH DOMAIN CONTAINING RNA BINDING PROTEIN"/>
    <property type="match status" value="1"/>
</dbReference>
<evidence type="ECO:0000256" key="2">
    <source>
        <dbReference type="PROSITE-ProRule" id="PRU00117"/>
    </source>
</evidence>
<organism evidence="6 7">
    <name type="scientific">Helobdella robusta</name>
    <name type="common">Californian leech</name>
    <dbReference type="NCBI Taxonomy" id="6412"/>
    <lineage>
        <taxon>Eukaryota</taxon>
        <taxon>Metazoa</taxon>
        <taxon>Spiralia</taxon>
        <taxon>Lophotrochozoa</taxon>
        <taxon>Annelida</taxon>
        <taxon>Clitellata</taxon>
        <taxon>Hirudinea</taxon>
        <taxon>Rhynchobdellida</taxon>
        <taxon>Glossiphoniidae</taxon>
        <taxon>Helobdella</taxon>
    </lineage>
</organism>
<dbReference type="EMBL" id="AMQM01005163">
    <property type="status" value="NOT_ANNOTATED_CDS"/>
    <property type="molecule type" value="Genomic_DNA"/>
</dbReference>
<feature type="domain" description="K Homology" evidence="4">
    <location>
        <begin position="287"/>
        <end position="357"/>
    </location>
</feature>
<reference evidence="7" key="1">
    <citation type="submission" date="2012-12" db="EMBL/GenBank/DDBJ databases">
        <authorList>
            <person name="Hellsten U."/>
            <person name="Grimwood J."/>
            <person name="Chapman J.A."/>
            <person name="Shapiro H."/>
            <person name="Aerts A."/>
            <person name="Otillar R.P."/>
            <person name="Terry A.Y."/>
            <person name="Boore J.L."/>
            <person name="Simakov O."/>
            <person name="Marletaz F."/>
            <person name="Cho S.-J."/>
            <person name="Edsinger-Gonzales E."/>
            <person name="Havlak P."/>
            <person name="Kuo D.-H."/>
            <person name="Larsson T."/>
            <person name="Lv J."/>
            <person name="Arendt D."/>
            <person name="Savage R."/>
            <person name="Osoegawa K."/>
            <person name="de Jong P."/>
            <person name="Lindberg D.R."/>
            <person name="Seaver E.C."/>
            <person name="Weisblat D.A."/>
            <person name="Putnam N.H."/>
            <person name="Grigoriev I.V."/>
            <person name="Rokhsar D.S."/>
        </authorList>
    </citation>
    <scope>NUCLEOTIDE SEQUENCE</scope>
</reference>
<gene>
    <name evidence="6" type="primary">20212261</name>
    <name evidence="5" type="ORF">HELRODRAFT_192393</name>
</gene>
<dbReference type="GO" id="GO:0005634">
    <property type="term" value="C:nucleus"/>
    <property type="evidence" value="ECO:0000318"/>
    <property type="project" value="GO_Central"/>
</dbReference>
<reference evidence="5 7" key="2">
    <citation type="journal article" date="2013" name="Nature">
        <title>Insights into bilaterian evolution from three spiralian genomes.</title>
        <authorList>
            <person name="Simakov O."/>
            <person name="Marletaz F."/>
            <person name="Cho S.J."/>
            <person name="Edsinger-Gonzales E."/>
            <person name="Havlak P."/>
            <person name="Hellsten U."/>
            <person name="Kuo D.H."/>
            <person name="Larsson T."/>
            <person name="Lv J."/>
            <person name="Arendt D."/>
            <person name="Savage R."/>
            <person name="Osoegawa K."/>
            <person name="de Jong P."/>
            <person name="Grimwood J."/>
            <person name="Chapman J.A."/>
            <person name="Shapiro H."/>
            <person name="Aerts A."/>
            <person name="Otillar R.P."/>
            <person name="Terry A.Y."/>
            <person name="Boore J.L."/>
            <person name="Grigoriev I.V."/>
            <person name="Lindberg D.R."/>
            <person name="Seaver E.C."/>
            <person name="Weisblat D.A."/>
            <person name="Putnam N.H."/>
            <person name="Rokhsar D.S."/>
        </authorList>
    </citation>
    <scope>NUCLEOTIDE SEQUENCE</scope>
</reference>
<dbReference type="OrthoDB" id="1937934at2759"/>
<dbReference type="SMART" id="SM00322">
    <property type="entry name" value="KH"/>
    <property type="match status" value="3"/>
</dbReference>
<evidence type="ECO:0000313" key="7">
    <source>
        <dbReference type="Proteomes" id="UP000015101"/>
    </source>
</evidence>
<dbReference type="GO" id="GO:0005737">
    <property type="term" value="C:cytoplasm"/>
    <property type="evidence" value="ECO:0000318"/>
    <property type="project" value="GO_Central"/>
</dbReference>
<dbReference type="InterPro" id="IPR004087">
    <property type="entry name" value="KH_dom"/>
</dbReference>
<evidence type="ECO:0000313" key="6">
    <source>
        <dbReference type="EnsemblMetazoa" id="HelroP192393"/>
    </source>
</evidence>
<dbReference type="FunCoup" id="T1FTW4">
    <property type="interactions" value="1849"/>
</dbReference>
<dbReference type="RefSeq" id="XP_009020874.1">
    <property type="nucleotide sequence ID" value="XM_009022626.1"/>
</dbReference>
<dbReference type="GeneID" id="20212261"/>
<accession>T1FTW4</accession>
<keyword evidence="7" id="KW-1185">Reference proteome</keyword>
<sequence>MSDDNTNSRDKRSRSPSNEDRRGLKRKFDDRHEVRLIIRTRDAGAIIGIGGENIKRLRHEYKASITVTDSRTPERLVIMDGDEDNLVLIITDIGKALVEGNKSKTDKDDLELKFLIHNSQAGCVIGKAASKLKELRKDLEADIKVFPECCPRSSERLIRVIGKPELVAKAILHILVLLKPFPPRGPIDFYEPSNYDEYMVPDYGGYYDDEDDRKGKRNSFGGGGGRRDRGRSDRGGGRDRDFDRRGSGGGYGGFNNNRNRGRDRDRDDIYPPVPSNPGRITDLLSCLKTTQQVSIPAELAGVIIGKQGSNIRKIRMDTGAEVDLDDADGGKSDRIITIKGNPEQIANAQYLLQMSQEDSKYDYNKTKKELS</sequence>
<evidence type="ECO:0000256" key="3">
    <source>
        <dbReference type="SAM" id="MobiDB-lite"/>
    </source>
</evidence>
<dbReference type="CDD" id="cd22432">
    <property type="entry name" value="KH-I_HNRNPK_rpt1"/>
    <property type="match status" value="1"/>
</dbReference>
<feature type="compositionally biased region" description="Basic and acidic residues" evidence="3">
    <location>
        <begin position="1"/>
        <end position="10"/>
    </location>
</feature>
<dbReference type="eggNOG" id="KOG2192">
    <property type="taxonomic scope" value="Eukaryota"/>
</dbReference>
<feature type="compositionally biased region" description="Basic and acidic residues" evidence="3">
    <location>
        <begin position="260"/>
        <end position="269"/>
    </location>
</feature>
<dbReference type="AlphaFoldDB" id="T1FTW4"/>
<dbReference type="Proteomes" id="UP000015101">
    <property type="component" value="Unassembled WGS sequence"/>
</dbReference>
<dbReference type="STRING" id="6412.T1FTW4"/>
<dbReference type="CTD" id="20212261"/>
<name>T1FTW4_HELRO</name>
<dbReference type="CDD" id="cd22434">
    <property type="entry name" value="KH-I_HNRNPK_rpt3"/>
    <property type="match status" value="1"/>
</dbReference>